<dbReference type="OrthoDB" id="340962at2759"/>
<accession>A0A4P9VZ93</accession>
<organism evidence="1 2">
    <name type="scientific">Blyttiomyces helicus</name>
    <dbReference type="NCBI Taxonomy" id="388810"/>
    <lineage>
        <taxon>Eukaryota</taxon>
        <taxon>Fungi</taxon>
        <taxon>Fungi incertae sedis</taxon>
        <taxon>Chytridiomycota</taxon>
        <taxon>Chytridiomycota incertae sedis</taxon>
        <taxon>Chytridiomycetes</taxon>
        <taxon>Chytridiomycetes incertae sedis</taxon>
        <taxon>Blyttiomyces</taxon>
    </lineage>
</organism>
<dbReference type="SUPFAM" id="SSF47954">
    <property type="entry name" value="Cyclin-like"/>
    <property type="match status" value="1"/>
</dbReference>
<proteinExistence type="predicted"/>
<dbReference type="AlphaFoldDB" id="A0A4P9VZ93"/>
<reference evidence="2" key="1">
    <citation type="journal article" date="2018" name="Nat. Microbiol.">
        <title>Leveraging single-cell genomics to expand the fungal tree of life.</title>
        <authorList>
            <person name="Ahrendt S.R."/>
            <person name="Quandt C.A."/>
            <person name="Ciobanu D."/>
            <person name="Clum A."/>
            <person name="Salamov A."/>
            <person name="Andreopoulos B."/>
            <person name="Cheng J.F."/>
            <person name="Woyke T."/>
            <person name="Pelin A."/>
            <person name="Henrissat B."/>
            <person name="Reynolds N.K."/>
            <person name="Benny G.L."/>
            <person name="Smith M.E."/>
            <person name="James T.Y."/>
            <person name="Grigoriev I.V."/>
        </authorList>
    </citation>
    <scope>NUCLEOTIDE SEQUENCE [LARGE SCALE GENOMIC DNA]</scope>
</reference>
<dbReference type="Proteomes" id="UP000269721">
    <property type="component" value="Unassembled WGS sequence"/>
</dbReference>
<evidence type="ECO:0000313" key="2">
    <source>
        <dbReference type="Proteomes" id="UP000269721"/>
    </source>
</evidence>
<gene>
    <name evidence="1" type="ORF">BDK51DRAFT_41302</name>
</gene>
<evidence type="ECO:0000313" key="1">
    <source>
        <dbReference type="EMBL" id="RKO85084.1"/>
    </source>
</evidence>
<protein>
    <submittedName>
        <fullName evidence="1">Uncharacterized protein</fullName>
    </submittedName>
</protein>
<keyword evidence="2" id="KW-1185">Reference proteome</keyword>
<dbReference type="InterPro" id="IPR036915">
    <property type="entry name" value="Cyclin-like_sf"/>
</dbReference>
<name>A0A4P9VZ93_9FUNG</name>
<dbReference type="Gene3D" id="1.10.472.10">
    <property type="entry name" value="Cyclin-like"/>
    <property type="match status" value="1"/>
</dbReference>
<sequence length="52" mass="6280">MDVAVQATALVYFRRFYLHHSIIDHDPKLILYVSQKRELGRNNRTRFLMRCS</sequence>
<dbReference type="EMBL" id="KZ999429">
    <property type="protein sequence ID" value="RKO85084.1"/>
    <property type="molecule type" value="Genomic_DNA"/>
</dbReference>